<dbReference type="AlphaFoldDB" id="A0A378QYG4"/>
<dbReference type="Pfam" id="PF01381">
    <property type="entry name" value="HTH_3"/>
    <property type="match status" value="1"/>
</dbReference>
<keyword evidence="4" id="KW-1185">Reference proteome</keyword>
<protein>
    <submittedName>
        <fullName evidence="3">Predicted transcriptional regulator</fullName>
    </submittedName>
</protein>
<accession>A0A378QYG4</accession>
<proteinExistence type="predicted"/>
<dbReference type="RefSeq" id="WP_029104078.1">
    <property type="nucleotide sequence ID" value="NZ_UGQB01000004.1"/>
</dbReference>
<dbReference type="GO" id="GO:0005829">
    <property type="term" value="C:cytosol"/>
    <property type="evidence" value="ECO:0007669"/>
    <property type="project" value="TreeGrafter"/>
</dbReference>
<dbReference type="SMART" id="SM00530">
    <property type="entry name" value="HTH_XRE"/>
    <property type="match status" value="1"/>
</dbReference>
<keyword evidence="1" id="KW-0238">DNA-binding</keyword>
<dbReference type="GO" id="GO:0003677">
    <property type="term" value="F:DNA binding"/>
    <property type="evidence" value="ECO:0007669"/>
    <property type="project" value="UniProtKB-KW"/>
</dbReference>
<dbReference type="Gene3D" id="1.10.260.40">
    <property type="entry name" value="lambda repressor-like DNA-binding domains"/>
    <property type="match status" value="1"/>
</dbReference>
<sequence>MTIQDNIRHIRESYNLTQENMAELLNMTASGYAKIERGATQLKFEKLEKIAQILNVDVVELLELGDSGDVVIQLPNNSGDNATANYYLNANEKLVSEIEKLNLKIEHQAQLLVSKDELILEKDKQIQALKDVIDLLKQGKN</sequence>
<evidence type="ECO:0000256" key="1">
    <source>
        <dbReference type="ARBA" id="ARBA00023125"/>
    </source>
</evidence>
<dbReference type="GO" id="GO:0003700">
    <property type="term" value="F:DNA-binding transcription factor activity"/>
    <property type="evidence" value="ECO:0007669"/>
    <property type="project" value="TreeGrafter"/>
</dbReference>
<evidence type="ECO:0000259" key="2">
    <source>
        <dbReference type="PROSITE" id="PS50943"/>
    </source>
</evidence>
<dbReference type="InterPro" id="IPR001387">
    <property type="entry name" value="Cro/C1-type_HTH"/>
</dbReference>
<evidence type="ECO:0000313" key="3">
    <source>
        <dbReference type="EMBL" id="STZ08083.1"/>
    </source>
</evidence>
<dbReference type="PANTHER" id="PTHR46797:SF24">
    <property type="entry name" value="DNA-BINDING PHAGE PROTEIN"/>
    <property type="match status" value="1"/>
</dbReference>
<dbReference type="SUPFAM" id="SSF47413">
    <property type="entry name" value="lambda repressor-like DNA-binding domains"/>
    <property type="match status" value="1"/>
</dbReference>
<dbReference type="OrthoDB" id="6650075at2"/>
<dbReference type="PANTHER" id="PTHR46797">
    <property type="entry name" value="HTH-TYPE TRANSCRIPTIONAL REGULATOR"/>
    <property type="match status" value="1"/>
</dbReference>
<dbReference type="CDD" id="cd00093">
    <property type="entry name" value="HTH_XRE"/>
    <property type="match status" value="1"/>
</dbReference>
<dbReference type="InterPro" id="IPR010982">
    <property type="entry name" value="Lambda_DNA-bd_dom_sf"/>
</dbReference>
<dbReference type="STRING" id="1122244.GCA_000426885_01782"/>
<name>A0A378QYG4_9GAMM</name>
<evidence type="ECO:0000313" key="4">
    <source>
        <dbReference type="Proteomes" id="UP000254065"/>
    </source>
</evidence>
<dbReference type="EMBL" id="UGQB01000004">
    <property type="protein sequence ID" value="STZ08083.1"/>
    <property type="molecule type" value="Genomic_DNA"/>
</dbReference>
<reference evidence="3 4" key="1">
    <citation type="submission" date="2018-06" db="EMBL/GenBank/DDBJ databases">
        <authorList>
            <consortium name="Pathogen Informatics"/>
            <person name="Doyle S."/>
        </authorList>
    </citation>
    <scope>NUCLEOTIDE SEQUENCE [LARGE SCALE GENOMIC DNA]</scope>
    <source>
        <strain evidence="3 4">NCTC12877</strain>
    </source>
</reference>
<dbReference type="Proteomes" id="UP000254065">
    <property type="component" value="Unassembled WGS sequence"/>
</dbReference>
<organism evidence="3 4">
    <name type="scientific">Moraxella caprae</name>
    <dbReference type="NCBI Taxonomy" id="90240"/>
    <lineage>
        <taxon>Bacteria</taxon>
        <taxon>Pseudomonadati</taxon>
        <taxon>Pseudomonadota</taxon>
        <taxon>Gammaproteobacteria</taxon>
        <taxon>Moraxellales</taxon>
        <taxon>Moraxellaceae</taxon>
        <taxon>Moraxella</taxon>
    </lineage>
</organism>
<dbReference type="InterPro" id="IPR050807">
    <property type="entry name" value="TransReg_Diox_bact_type"/>
</dbReference>
<gene>
    <name evidence="3" type="ORF">NCTC12877_01069</name>
</gene>
<dbReference type="PROSITE" id="PS50943">
    <property type="entry name" value="HTH_CROC1"/>
    <property type="match status" value="1"/>
</dbReference>
<feature type="domain" description="HTH cro/C1-type" evidence="2">
    <location>
        <begin position="7"/>
        <end position="61"/>
    </location>
</feature>